<protein>
    <submittedName>
        <fullName evidence="2">Uncharacterized protein</fullName>
    </submittedName>
</protein>
<dbReference type="Proteomes" id="UP000265845">
    <property type="component" value="Unassembled WGS sequence"/>
</dbReference>
<keyword evidence="1" id="KW-0472">Membrane</keyword>
<name>A0A399RDC5_9PROT</name>
<sequence length="65" mass="7057">MQKAMLRRLYKLGPMIFGLGFLTPLAAQLLQSADVPLPFGMSALLAGFLIAMAIAIPAQLRGRWV</sequence>
<proteinExistence type="predicted"/>
<evidence type="ECO:0000313" key="2">
    <source>
        <dbReference type="EMBL" id="RIJ29510.1"/>
    </source>
</evidence>
<reference evidence="2 3" key="1">
    <citation type="submission" date="2018-08" db="EMBL/GenBank/DDBJ databases">
        <title>Henriciella mobilis sp. nov., isolated from seawater.</title>
        <authorList>
            <person name="Cheng H."/>
            <person name="Wu Y.-H."/>
            <person name="Xu X.-W."/>
            <person name="Guo L.-L."/>
        </authorList>
    </citation>
    <scope>NUCLEOTIDE SEQUENCE [LARGE SCALE GENOMIC DNA]</scope>
    <source>
        <strain evidence="2 3">CCUG67844</strain>
    </source>
</reference>
<comment type="caution">
    <text evidence="2">The sequence shown here is derived from an EMBL/GenBank/DDBJ whole genome shotgun (WGS) entry which is preliminary data.</text>
</comment>
<feature type="transmembrane region" description="Helical" evidence="1">
    <location>
        <begin position="42"/>
        <end position="60"/>
    </location>
</feature>
<dbReference type="EMBL" id="QWGA01000006">
    <property type="protein sequence ID" value="RIJ29510.1"/>
    <property type="molecule type" value="Genomic_DNA"/>
</dbReference>
<accession>A0A399RDC5</accession>
<dbReference type="OrthoDB" id="7632370at2"/>
<evidence type="ECO:0000256" key="1">
    <source>
        <dbReference type="SAM" id="Phobius"/>
    </source>
</evidence>
<keyword evidence="1" id="KW-1133">Transmembrane helix</keyword>
<keyword evidence="3" id="KW-1185">Reference proteome</keyword>
<evidence type="ECO:0000313" key="3">
    <source>
        <dbReference type="Proteomes" id="UP000265845"/>
    </source>
</evidence>
<keyword evidence="1" id="KW-0812">Transmembrane</keyword>
<gene>
    <name evidence="2" type="ORF">D1222_08910</name>
</gene>
<dbReference type="AlphaFoldDB" id="A0A399RDC5"/>
<organism evidence="2 3">
    <name type="scientific">Henriciella algicola</name>
    <dbReference type="NCBI Taxonomy" id="1608422"/>
    <lineage>
        <taxon>Bacteria</taxon>
        <taxon>Pseudomonadati</taxon>
        <taxon>Pseudomonadota</taxon>
        <taxon>Alphaproteobacteria</taxon>
        <taxon>Hyphomonadales</taxon>
        <taxon>Hyphomonadaceae</taxon>
        <taxon>Henriciella</taxon>
    </lineage>
</organism>